<dbReference type="InterPro" id="IPR044925">
    <property type="entry name" value="His-Me_finger_sf"/>
</dbReference>
<dbReference type="GO" id="GO:0004519">
    <property type="term" value="F:endonuclease activity"/>
    <property type="evidence" value="ECO:0007669"/>
    <property type="project" value="UniProtKB-KW"/>
</dbReference>
<name>A0ABW4NU54_9PAST</name>
<dbReference type="InterPro" id="IPR044930">
    <property type="entry name" value="Homing_endonuclease_His-Me"/>
</dbReference>
<keyword evidence="2" id="KW-0378">Hydrolase</keyword>
<organism evidence="2 3">
    <name type="scientific">Pasteurella oralis</name>
    <dbReference type="NCBI Taxonomy" id="1071947"/>
    <lineage>
        <taxon>Bacteria</taxon>
        <taxon>Pseudomonadati</taxon>
        <taxon>Pseudomonadota</taxon>
        <taxon>Gammaproteobacteria</taxon>
        <taxon>Pasteurellales</taxon>
        <taxon>Pasteurellaceae</taxon>
        <taxon>Pasteurella</taxon>
    </lineage>
</organism>
<accession>A0ABW4NU54</accession>
<dbReference type="RefSeq" id="WP_379097921.1">
    <property type="nucleotide sequence ID" value="NZ_JBHUFP010000009.1"/>
</dbReference>
<sequence length="162" mass="19170">MRKGSRKIYQLDEVKQRFMDKVVKNPDSNCWEWVGSIHNNGYGRFNPFRRTMYAHRFSALLKYGFIRNDLDVCHRCDNRRCVNPDHLFIGTRKENMIDASKKGRTTKGRRFRAKLTIDEVIEIKKRVLKGDKSIDIANDFSVSPKAINQIINRKTWRDVYVS</sequence>
<dbReference type="Gene3D" id="3.90.75.10">
    <property type="entry name" value="Homing Intron 3 (I-ppo) Encoded Endonuclease, Chain A"/>
    <property type="match status" value="1"/>
</dbReference>
<dbReference type="GO" id="GO:0016787">
    <property type="term" value="F:hydrolase activity"/>
    <property type="evidence" value="ECO:0007669"/>
    <property type="project" value="UniProtKB-KW"/>
</dbReference>
<keyword evidence="2" id="KW-0255">Endonuclease</keyword>
<comment type="caution">
    <text evidence="2">The sequence shown here is derived from an EMBL/GenBank/DDBJ whole genome shotgun (WGS) entry which is preliminary data.</text>
</comment>
<proteinExistence type="predicted"/>
<dbReference type="Proteomes" id="UP001597420">
    <property type="component" value="Unassembled WGS sequence"/>
</dbReference>
<gene>
    <name evidence="2" type="ORF">ACFSAV_07300</name>
</gene>
<keyword evidence="2" id="KW-0540">Nuclease</keyword>
<reference evidence="3" key="1">
    <citation type="journal article" date="2019" name="Int. J. Syst. Evol. Microbiol.">
        <title>The Global Catalogue of Microorganisms (GCM) 10K type strain sequencing project: providing services to taxonomists for standard genome sequencing and annotation.</title>
        <authorList>
            <consortium name="The Broad Institute Genomics Platform"/>
            <consortium name="The Broad Institute Genome Sequencing Center for Infectious Disease"/>
            <person name="Wu L."/>
            <person name="Ma J."/>
        </authorList>
    </citation>
    <scope>NUCLEOTIDE SEQUENCE [LARGE SCALE GENOMIC DNA]</scope>
    <source>
        <strain evidence="3">CCM 7950</strain>
    </source>
</reference>
<evidence type="ECO:0000313" key="3">
    <source>
        <dbReference type="Proteomes" id="UP001597420"/>
    </source>
</evidence>
<dbReference type="EC" id="3.1.-.-" evidence="2"/>
<dbReference type="Pfam" id="PF13392">
    <property type="entry name" value="HNH_3"/>
    <property type="match status" value="1"/>
</dbReference>
<dbReference type="SUPFAM" id="SSF54060">
    <property type="entry name" value="His-Me finger endonucleases"/>
    <property type="match status" value="1"/>
</dbReference>
<evidence type="ECO:0000313" key="2">
    <source>
        <dbReference type="EMBL" id="MFD1806170.1"/>
    </source>
</evidence>
<protein>
    <submittedName>
        <fullName evidence="2">HNH endonuclease signature motif containing protein</fullName>
        <ecNumber evidence="2">3.1.-.-</ecNumber>
    </submittedName>
</protein>
<evidence type="ECO:0000259" key="1">
    <source>
        <dbReference type="Pfam" id="PF13392"/>
    </source>
</evidence>
<keyword evidence="3" id="KW-1185">Reference proteome</keyword>
<dbReference type="InterPro" id="IPR003615">
    <property type="entry name" value="HNH_nuc"/>
</dbReference>
<feature type="domain" description="HNH nuclease" evidence="1">
    <location>
        <begin position="53"/>
        <end position="96"/>
    </location>
</feature>
<dbReference type="EMBL" id="JBHUFP010000009">
    <property type="protein sequence ID" value="MFD1806170.1"/>
    <property type="molecule type" value="Genomic_DNA"/>
</dbReference>